<dbReference type="Proteomes" id="UP000261640">
    <property type="component" value="Unplaced"/>
</dbReference>
<feature type="region of interest" description="Disordered" evidence="7">
    <location>
        <begin position="273"/>
        <end position="297"/>
    </location>
</feature>
<feature type="compositionally biased region" description="Basic and acidic residues" evidence="7">
    <location>
        <begin position="376"/>
        <end position="392"/>
    </location>
</feature>
<sequence length="687" mass="73815">MLLPSLPPPPPLHSAPAPLHHYNYTLHTTSPLSLSLFASLLLFPHFPPLHPPLSLSTSSSSSPAPNQLHSSLCSAFLAPFLSVTFFSLSCTLFRASAPPPHSFIMLTPVPLLPFLSPFPQPPFYSFCLLLLQSPPRHHRSLLHPLFSFIFLLAFQSSPSTYLSFPHISFSLLPASLCSTSLLLPLPLLSPPSHPFPHLPLFSSGVKSKKGPAAAYGKGWPGGVWEEEGGGGGGGGGSSTSSGGGSGGAVGMVAGAGGRGGKEAREMYLVQFPRDEEDEGGMAEDEEGEGSLSGEGEETANIKEEFSQKDGYQPSSLRLITEALKMDLPTQNLHTGSRAQSEGDLSDRPPILHPGEREDEDWEVGSGEPSQQGIGLDDLRGLESALRAERGREQAAITASQPVSPESAVVRGGKAPKYIGLDGMEQDGELEPQPPTLQREDQVGQARVKDIMRAGVVGGVELRLGWSKKLREGDSAAAMTEEDVVEQGESDHLPCLSASGSVGESGGEEESGADLLHFCPQCGGGFTSEAELEEHPCPLGGAHLQSSGSEDSLFPCAHCGNTFSHAWALKNHECACAAERPHCCEICGKRFTHSRSLERHHLVHTGERPHRCPQCGRSFSRLGNLERHQRIHTGERPYGCEVCGKRFSRVEYLKRHQLIHSSEKATLQCSNCGRGFSDVEQLKNHQCF</sequence>
<dbReference type="InterPro" id="IPR036236">
    <property type="entry name" value="Znf_C2H2_sf"/>
</dbReference>
<keyword evidence="1" id="KW-0479">Metal-binding</keyword>
<dbReference type="GeneTree" id="ENSGT00940000165332"/>
<accession>A0A3Q3KSX7</accession>
<feature type="compositionally biased region" description="Acidic residues" evidence="7">
    <location>
        <begin position="274"/>
        <end position="288"/>
    </location>
</feature>
<evidence type="ECO:0000256" key="2">
    <source>
        <dbReference type="ARBA" id="ARBA00022737"/>
    </source>
</evidence>
<dbReference type="STRING" id="205130.ENSMAMP00000004552"/>
<feature type="compositionally biased region" description="Gly residues" evidence="7">
    <location>
        <begin position="229"/>
        <end position="258"/>
    </location>
</feature>
<dbReference type="RefSeq" id="XP_026185592.1">
    <property type="nucleotide sequence ID" value="XM_026329807.2"/>
</dbReference>
<evidence type="ECO:0000313" key="9">
    <source>
        <dbReference type="Ensembl" id="ENSMAMP00000004552.1"/>
    </source>
</evidence>
<dbReference type="FunFam" id="3.30.160.60:FF:000624">
    <property type="entry name" value="zinc finger protein 697"/>
    <property type="match status" value="1"/>
</dbReference>
<feature type="domain" description="C2H2-type" evidence="8">
    <location>
        <begin position="609"/>
        <end position="636"/>
    </location>
</feature>
<dbReference type="PROSITE" id="PS50157">
    <property type="entry name" value="ZINC_FINGER_C2H2_2"/>
    <property type="match status" value="5"/>
</dbReference>
<dbReference type="Ensembl" id="ENSMAMT00000004667.2">
    <property type="protein sequence ID" value="ENSMAMP00000004552.1"/>
    <property type="gene ID" value="ENSMAMG00000003092.2"/>
</dbReference>
<dbReference type="OrthoDB" id="8922241at2759"/>
<dbReference type="GO" id="GO:0000978">
    <property type="term" value="F:RNA polymerase II cis-regulatory region sequence-specific DNA binding"/>
    <property type="evidence" value="ECO:0007669"/>
    <property type="project" value="TreeGrafter"/>
</dbReference>
<keyword evidence="5" id="KW-0539">Nucleus</keyword>
<evidence type="ECO:0000256" key="4">
    <source>
        <dbReference type="ARBA" id="ARBA00022833"/>
    </source>
</evidence>
<protein>
    <submittedName>
        <fullName evidence="9">Zinc finger protein 250-like</fullName>
    </submittedName>
</protein>
<feature type="domain" description="C2H2-type" evidence="8">
    <location>
        <begin position="666"/>
        <end position="687"/>
    </location>
</feature>
<keyword evidence="4" id="KW-0862">Zinc</keyword>
<dbReference type="Pfam" id="PF13913">
    <property type="entry name" value="zf-C2HC_2"/>
    <property type="match status" value="2"/>
</dbReference>
<feature type="region of interest" description="Disordered" evidence="7">
    <location>
        <begin position="332"/>
        <end position="411"/>
    </location>
</feature>
<dbReference type="GeneID" id="113144096"/>
<dbReference type="GO" id="GO:0000981">
    <property type="term" value="F:DNA-binding transcription factor activity, RNA polymerase II-specific"/>
    <property type="evidence" value="ECO:0007669"/>
    <property type="project" value="TreeGrafter"/>
</dbReference>
<name>A0A3Q3KSX7_9TELE</name>
<feature type="region of interest" description="Disordered" evidence="7">
    <location>
        <begin position="420"/>
        <end position="439"/>
    </location>
</feature>
<dbReference type="SUPFAM" id="SSF57667">
    <property type="entry name" value="beta-beta-alpha zinc fingers"/>
    <property type="match status" value="3"/>
</dbReference>
<organism evidence="9 10">
    <name type="scientific">Mastacembelus armatus</name>
    <name type="common">zig-zag eel</name>
    <dbReference type="NCBI Taxonomy" id="205130"/>
    <lineage>
        <taxon>Eukaryota</taxon>
        <taxon>Metazoa</taxon>
        <taxon>Chordata</taxon>
        <taxon>Craniata</taxon>
        <taxon>Vertebrata</taxon>
        <taxon>Euteleostomi</taxon>
        <taxon>Actinopterygii</taxon>
        <taxon>Neopterygii</taxon>
        <taxon>Teleostei</taxon>
        <taxon>Neoteleostei</taxon>
        <taxon>Acanthomorphata</taxon>
        <taxon>Anabantaria</taxon>
        <taxon>Synbranchiformes</taxon>
        <taxon>Mastacembelidae</taxon>
        <taxon>Mastacembelus</taxon>
    </lineage>
</organism>
<evidence type="ECO:0000256" key="5">
    <source>
        <dbReference type="ARBA" id="ARBA00023242"/>
    </source>
</evidence>
<dbReference type="AlphaFoldDB" id="A0A3Q3KSX7"/>
<keyword evidence="3 6" id="KW-0863">Zinc-finger</keyword>
<evidence type="ECO:0000259" key="8">
    <source>
        <dbReference type="PROSITE" id="PS50157"/>
    </source>
</evidence>
<reference evidence="9" key="2">
    <citation type="submission" date="2025-09" db="UniProtKB">
        <authorList>
            <consortium name="Ensembl"/>
        </authorList>
    </citation>
    <scope>IDENTIFICATION</scope>
</reference>
<dbReference type="Gene3D" id="3.30.160.60">
    <property type="entry name" value="Classic Zinc Finger"/>
    <property type="match status" value="4"/>
</dbReference>
<evidence type="ECO:0000313" key="10">
    <source>
        <dbReference type="Proteomes" id="UP000261640"/>
    </source>
</evidence>
<feature type="domain" description="C2H2-type" evidence="8">
    <location>
        <begin position="637"/>
        <end position="664"/>
    </location>
</feature>
<evidence type="ECO:0000256" key="3">
    <source>
        <dbReference type="ARBA" id="ARBA00022771"/>
    </source>
</evidence>
<dbReference type="PROSITE" id="PS00028">
    <property type="entry name" value="ZINC_FINGER_C2H2_1"/>
    <property type="match status" value="3"/>
</dbReference>
<evidence type="ECO:0000256" key="1">
    <source>
        <dbReference type="ARBA" id="ARBA00022723"/>
    </source>
</evidence>
<dbReference type="GO" id="GO:0008270">
    <property type="term" value="F:zinc ion binding"/>
    <property type="evidence" value="ECO:0007669"/>
    <property type="project" value="UniProtKB-KW"/>
</dbReference>
<evidence type="ECO:0000256" key="7">
    <source>
        <dbReference type="SAM" id="MobiDB-lite"/>
    </source>
</evidence>
<feature type="region of interest" description="Disordered" evidence="7">
    <location>
        <begin position="212"/>
        <end position="259"/>
    </location>
</feature>
<dbReference type="Pfam" id="PF00096">
    <property type="entry name" value="zf-C2H2"/>
    <property type="match status" value="2"/>
</dbReference>
<dbReference type="FunFam" id="3.30.160.60:FF:002019">
    <property type="entry name" value="zinc finger protein 263-like"/>
    <property type="match status" value="1"/>
</dbReference>
<dbReference type="PANTHER" id="PTHR24388:SF99">
    <property type="entry name" value="GASTRULA ZINC FINGER PROTEIN XLCGF52.1-LIKE ISOFORM X1-RELATED"/>
    <property type="match status" value="1"/>
</dbReference>
<feature type="domain" description="C2H2-type" evidence="8">
    <location>
        <begin position="581"/>
        <end position="608"/>
    </location>
</feature>
<keyword evidence="2" id="KW-0677">Repeat</keyword>
<dbReference type="InterPro" id="IPR050527">
    <property type="entry name" value="Snail/Krueppel_Znf"/>
</dbReference>
<proteinExistence type="predicted"/>
<dbReference type="SMART" id="SM00355">
    <property type="entry name" value="ZnF_C2H2"/>
    <property type="match status" value="6"/>
</dbReference>
<feature type="domain" description="C2H2-type" evidence="8">
    <location>
        <begin position="553"/>
        <end position="580"/>
    </location>
</feature>
<dbReference type="FunFam" id="3.30.160.60:FF:000303">
    <property type="entry name" value="Zinc finger protein 41"/>
    <property type="match status" value="1"/>
</dbReference>
<keyword evidence="10" id="KW-1185">Reference proteome</keyword>
<dbReference type="InterPro" id="IPR013087">
    <property type="entry name" value="Znf_C2H2_type"/>
</dbReference>
<reference evidence="9" key="1">
    <citation type="submission" date="2025-08" db="UniProtKB">
        <authorList>
            <consortium name="Ensembl"/>
        </authorList>
    </citation>
    <scope>IDENTIFICATION</scope>
</reference>
<evidence type="ECO:0000256" key="6">
    <source>
        <dbReference type="PROSITE-ProRule" id="PRU00042"/>
    </source>
</evidence>
<dbReference type="InParanoid" id="A0A3Q3KSX7"/>
<dbReference type="PANTHER" id="PTHR24388">
    <property type="entry name" value="ZINC FINGER PROTEIN"/>
    <property type="match status" value="1"/>
</dbReference>